<protein>
    <recommendedName>
        <fullName evidence="5">C-type lectin domain-containing protein</fullName>
    </recommendedName>
</protein>
<dbReference type="Proteomes" id="UP000683360">
    <property type="component" value="Unassembled WGS sequence"/>
</dbReference>
<comment type="caution">
    <text evidence="3">The sequence shown here is derived from an EMBL/GenBank/DDBJ whole genome shotgun (WGS) entry which is preliminary data.</text>
</comment>
<evidence type="ECO:0000256" key="2">
    <source>
        <dbReference type="SAM" id="SignalP"/>
    </source>
</evidence>
<evidence type="ECO:0000256" key="1">
    <source>
        <dbReference type="SAM" id="MobiDB-lite"/>
    </source>
</evidence>
<reference evidence="3" key="1">
    <citation type="submission" date="2021-03" db="EMBL/GenBank/DDBJ databases">
        <authorList>
            <person name="Bekaert M."/>
        </authorList>
    </citation>
    <scope>NUCLEOTIDE SEQUENCE</scope>
</reference>
<name>A0A8S3QRI0_MYTED</name>
<feature type="chain" id="PRO_5035815597" description="C-type lectin domain-containing protein" evidence="2">
    <location>
        <begin position="18"/>
        <end position="386"/>
    </location>
</feature>
<organism evidence="3 4">
    <name type="scientific">Mytilus edulis</name>
    <name type="common">Blue mussel</name>
    <dbReference type="NCBI Taxonomy" id="6550"/>
    <lineage>
        <taxon>Eukaryota</taxon>
        <taxon>Metazoa</taxon>
        <taxon>Spiralia</taxon>
        <taxon>Lophotrochozoa</taxon>
        <taxon>Mollusca</taxon>
        <taxon>Bivalvia</taxon>
        <taxon>Autobranchia</taxon>
        <taxon>Pteriomorphia</taxon>
        <taxon>Mytilida</taxon>
        <taxon>Mytiloidea</taxon>
        <taxon>Mytilidae</taxon>
        <taxon>Mytilinae</taxon>
        <taxon>Mytilus</taxon>
    </lineage>
</organism>
<gene>
    <name evidence="3" type="ORF">MEDL_14049</name>
</gene>
<feature type="compositionally biased region" description="Polar residues" evidence="1">
    <location>
        <begin position="256"/>
        <end position="273"/>
    </location>
</feature>
<keyword evidence="4" id="KW-1185">Reference proteome</keyword>
<dbReference type="AlphaFoldDB" id="A0A8S3QRI0"/>
<feature type="signal peptide" evidence="2">
    <location>
        <begin position="1"/>
        <end position="17"/>
    </location>
</feature>
<evidence type="ECO:0000313" key="3">
    <source>
        <dbReference type="EMBL" id="CAG2199246.1"/>
    </source>
</evidence>
<evidence type="ECO:0000313" key="4">
    <source>
        <dbReference type="Proteomes" id="UP000683360"/>
    </source>
</evidence>
<sequence length="386" mass="43152">MENLLVVISTVFASCFCVPEYNITFHANKTTWYEAVENCANSGGVLYSEEVDIRNQIGGFTVWSGNYKAFTPWALLWGCYVIDFEESSHNIFTVPDSDLVECQEGAKCKCLQTLKLSLKVRCSTPSVKVWKNDIKNVRQTSKFGCSSATNTDCICMAAACETPKLTLTPEHCSQNYRIVCDNASKLDPLHCHIVTKANAFRSDYVLCSTQLPFFCKIGGNTYENITSTMYDDLTVTSNNTAGGNTYENITSIMSDDLTDTSNNTAERPVSNNHESPHKSEEDTNVYTRIVSTVFDSTQKSIKPEKCISNPGYNFSNVKDSCTTNNNVNKGTKADKMNVSDYDLATPITDTEEPDQYTANNDYDHLNSVKKPEVSDLKVYDHFKKYN</sequence>
<evidence type="ECO:0008006" key="5">
    <source>
        <dbReference type="Google" id="ProtNLM"/>
    </source>
</evidence>
<dbReference type="EMBL" id="CAJPWZ010000720">
    <property type="protein sequence ID" value="CAG2199246.1"/>
    <property type="molecule type" value="Genomic_DNA"/>
</dbReference>
<proteinExistence type="predicted"/>
<dbReference type="OrthoDB" id="6163163at2759"/>
<feature type="region of interest" description="Disordered" evidence="1">
    <location>
        <begin position="256"/>
        <end position="282"/>
    </location>
</feature>
<accession>A0A8S3QRI0</accession>
<keyword evidence="2" id="KW-0732">Signal</keyword>